<dbReference type="Gene3D" id="3.40.50.720">
    <property type="entry name" value="NAD(P)-binding Rossmann-like Domain"/>
    <property type="match status" value="1"/>
</dbReference>
<organism evidence="1 2">
    <name type="scientific">Aspergillus sclerotialis</name>
    <dbReference type="NCBI Taxonomy" id="2070753"/>
    <lineage>
        <taxon>Eukaryota</taxon>
        <taxon>Fungi</taxon>
        <taxon>Dikarya</taxon>
        <taxon>Ascomycota</taxon>
        <taxon>Pezizomycotina</taxon>
        <taxon>Eurotiomycetes</taxon>
        <taxon>Eurotiomycetidae</taxon>
        <taxon>Eurotiales</taxon>
        <taxon>Aspergillaceae</taxon>
        <taxon>Aspergillus</taxon>
        <taxon>Aspergillus subgen. Polypaecilum</taxon>
    </lineage>
</organism>
<evidence type="ECO:0000313" key="2">
    <source>
        <dbReference type="Proteomes" id="UP000266188"/>
    </source>
</evidence>
<dbReference type="SUPFAM" id="SSF51735">
    <property type="entry name" value="NAD(P)-binding Rossmann-fold domains"/>
    <property type="match status" value="1"/>
</dbReference>
<gene>
    <name evidence="1" type="ORF">PHISCL_05538</name>
</gene>
<sequence>MPSYLITGASRGVGLSADSNNTVIGLVRDKPATEKKVKDELHARSNIYILQADITSYSALQARHNQTPGSYSSTNAPKQNAVAETAKITGGTLDYLIANAGLISHFDAYDPIGVLGNQPEVLEQGLLECFKVNVIGNIHLFNLFTPLILKGQAKKVIAISSGQADLELIPKFSIDLAAAYSISKAGLNMAVAKFSAQYAKDGVLFMSICPGVVETGQFTSATEEQMKSLSGMFAKFVEYAPHFKGPSTPESAARDVISVMHKASVEKGDGGSFVSHFGNKQWI</sequence>
<dbReference type="PANTHER" id="PTHR45458:SF3">
    <property type="entry name" value="CHAIN DEHYDROGENASE (ATSC), PUTATIVE-RELATED"/>
    <property type="match status" value="1"/>
</dbReference>
<dbReference type="OrthoDB" id="7289984at2759"/>
<evidence type="ECO:0000313" key="1">
    <source>
        <dbReference type="EMBL" id="RJE22141.1"/>
    </source>
</evidence>
<dbReference type="PANTHER" id="PTHR45458">
    <property type="entry name" value="SHORT-CHAIN DEHYDROGENASE/REDUCTASE SDR"/>
    <property type="match status" value="1"/>
</dbReference>
<dbReference type="InterPro" id="IPR002347">
    <property type="entry name" value="SDR_fam"/>
</dbReference>
<dbReference type="PRINTS" id="PR00081">
    <property type="entry name" value="GDHRDH"/>
</dbReference>
<keyword evidence="2" id="KW-1185">Reference proteome</keyword>
<accession>A0A3A2ZYK2</accession>
<dbReference type="InterPro" id="IPR052184">
    <property type="entry name" value="SDR_enzymes"/>
</dbReference>
<reference evidence="2" key="1">
    <citation type="submission" date="2017-02" db="EMBL/GenBank/DDBJ databases">
        <authorList>
            <person name="Tafer H."/>
            <person name="Lopandic K."/>
        </authorList>
    </citation>
    <scope>NUCLEOTIDE SEQUENCE [LARGE SCALE GENOMIC DNA]</scope>
    <source>
        <strain evidence="2">CBS 366.77</strain>
    </source>
</reference>
<dbReference type="Proteomes" id="UP000266188">
    <property type="component" value="Unassembled WGS sequence"/>
</dbReference>
<comment type="caution">
    <text evidence="1">The sequence shown here is derived from an EMBL/GenBank/DDBJ whole genome shotgun (WGS) entry which is preliminary data.</text>
</comment>
<proteinExistence type="predicted"/>
<protein>
    <submittedName>
        <fullName evidence="1">Short chain dehydrogenase</fullName>
    </submittedName>
</protein>
<dbReference type="GO" id="GO:0016616">
    <property type="term" value="F:oxidoreductase activity, acting on the CH-OH group of donors, NAD or NADP as acceptor"/>
    <property type="evidence" value="ECO:0007669"/>
    <property type="project" value="TreeGrafter"/>
</dbReference>
<dbReference type="AlphaFoldDB" id="A0A3A2ZYK2"/>
<dbReference type="InterPro" id="IPR036291">
    <property type="entry name" value="NAD(P)-bd_dom_sf"/>
</dbReference>
<dbReference type="Pfam" id="PF00106">
    <property type="entry name" value="adh_short"/>
    <property type="match status" value="1"/>
</dbReference>
<name>A0A3A2ZYK2_9EURO</name>
<dbReference type="EMBL" id="MVGC01000184">
    <property type="protein sequence ID" value="RJE22141.1"/>
    <property type="molecule type" value="Genomic_DNA"/>
</dbReference>